<dbReference type="InterPro" id="IPR037516">
    <property type="entry name" value="Tripartite_DENN"/>
</dbReference>
<name>A0A0N5ALI3_9BILA</name>
<dbReference type="PROSITE" id="PS50211">
    <property type="entry name" value="DENN"/>
    <property type="match status" value="1"/>
</dbReference>
<dbReference type="GO" id="GO:0032456">
    <property type="term" value="P:endocytic recycling"/>
    <property type="evidence" value="ECO:0007669"/>
    <property type="project" value="TreeGrafter"/>
</dbReference>
<dbReference type="SMART" id="SM00799">
    <property type="entry name" value="DENN"/>
    <property type="match status" value="1"/>
</dbReference>
<reference evidence="5" key="1">
    <citation type="submission" date="2017-02" db="UniProtKB">
        <authorList>
            <consortium name="WormBaseParasite"/>
        </authorList>
    </citation>
    <scope>IDENTIFICATION</scope>
</reference>
<dbReference type="Gene3D" id="3.40.50.11500">
    <property type="match status" value="1"/>
</dbReference>
<dbReference type="InterPro" id="IPR040032">
    <property type="entry name" value="DENND1A/B/C"/>
</dbReference>
<dbReference type="GO" id="GO:0005829">
    <property type="term" value="C:cytosol"/>
    <property type="evidence" value="ECO:0007669"/>
    <property type="project" value="TreeGrafter"/>
</dbReference>
<organism evidence="4 5">
    <name type="scientific">Syphacia muris</name>
    <dbReference type="NCBI Taxonomy" id="451379"/>
    <lineage>
        <taxon>Eukaryota</taxon>
        <taxon>Metazoa</taxon>
        <taxon>Ecdysozoa</taxon>
        <taxon>Nematoda</taxon>
        <taxon>Chromadorea</taxon>
        <taxon>Rhabditida</taxon>
        <taxon>Spirurina</taxon>
        <taxon>Oxyuridomorpha</taxon>
        <taxon>Oxyuroidea</taxon>
        <taxon>Oxyuridae</taxon>
        <taxon>Syphacia</taxon>
    </lineage>
</organism>
<evidence type="ECO:0000256" key="2">
    <source>
        <dbReference type="ARBA" id="ARBA00023329"/>
    </source>
</evidence>
<dbReference type="InterPro" id="IPR043153">
    <property type="entry name" value="DENN_C"/>
</dbReference>
<dbReference type="PANTHER" id="PTHR13196">
    <property type="entry name" value="DENN DOMAIN-CONTAINING"/>
    <property type="match status" value="1"/>
</dbReference>
<accession>A0A0N5ALI3</accession>
<keyword evidence="4" id="KW-1185">Reference proteome</keyword>
<dbReference type="Proteomes" id="UP000046393">
    <property type="component" value="Unplaced"/>
</dbReference>
<evidence type="ECO:0000313" key="5">
    <source>
        <dbReference type="WBParaSite" id="SMUV_0000540401-mRNA-1"/>
    </source>
</evidence>
<comment type="subcellular location">
    <subcellularLocation>
        <location evidence="1">Cytoplasmic vesicle</location>
        <location evidence="1">Clathrin-coated vesicle</location>
    </subcellularLocation>
</comment>
<evidence type="ECO:0000256" key="1">
    <source>
        <dbReference type="ARBA" id="ARBA00004132"/>
    </source>
</evidence>
<feature type="domain" description="UDENN" evidence="3">
    <location>
        <begin position="1"/>
        <end position="339"/>
    </location>
</feature>
<dbReference type="SMART" id="SM00801">
    <property type="entry name" value="dDENN"/>
    <property type="match status" value="1"/>
</dbReference>
<dbReference type="Gene3D" id="3.30.450.200">
    <property type="match status" value="1"/>
</dbReference>
<dbReference type="GO" id="GO:0006897">
    <property type="term" value="P:endocytosis"/>
    <property type="evidence" value="ECO:0007669"/>
    <property type="project" value="TreeGrafter"/>
</dbReference>
<dbReference type="InterPro" id="IPR005113">
    <property type="entry name" value="uDENN_dom"/>
</dbReference>
<dbReference type="InterPro" id="IPR005112">
    <property type="entry name" value="dDENN_dom"/>
</dbReference>
<dbReference type="InterPro" id="IPR001194">
    <property type="entry name" value="cDENN_dom"/>
</dbReference>
<dbReference type="GO" id="GO:0030136">
    <property type="term" value="C:clathrin-coated vesicle"/>
    <property type="evidence" value="ECO:0007669"/>
    <property type="project" value="UniProtKB-SubCell"/>
</dbReference>
<dbReference type="AlphaFoldDB" id="A0A0N5ALI3"/>
<dbReference type="PANTHER" id="PTHR13196:SF14">
    <property type="entry name" value="UDENN DOMAIN-CONTAINING PROTEIN"/>
    <property type="match status" value="1"/>
</dbReference>
<dbReference type="GO" id="GO:1901981">
    <property type="term" value="F:phosphatidylinositol phosphate binding"/>
    <property type="evidence" value="ECO:0007669"/>
    <property type="project" value="TreeGrafter"/>
</dbReference>
<dbReference type="Pfam" id="PF02141">
    <property type="entry name" value="DENN"/>
    <property type="match status" value="1"/>
</dbReference>
<dbReference type="Pfam" id="PF03456">
    <property type="entry name" value="uDENN"/>
    <property type="match status" value="1"/>
</dbReference>
<evidence type="ECO:0000259" key="3">
    <source>
        <dbReference type="PROSITE" id="PS50211"/>
    </source>
</evidence>
<dbReference type="SMART" id="SM00800">
    <property type="entry name" value="uDENN"/>
    <property type="match status" value="1"/>
</dbReference>
<keyword evidence="2" id="KW-0968">Cytoplasmic vesicle</keyword>
<dbReference type="FunFam" id="3.40.50.11500:FF:000004">
    <property type="entry name" value="DENN domain-containing protein 2C isoform X1"/>
    <property type="match status" value="1"/>
</dbReference>
<dbReference type="GO" id="GO:0005085">
    <property type="term" value="F:guanyl-nucleotide exchange factor activity"/>
    <property type="evidence" value="ECO:0007669"/>
    <property type="project" value="InterPro"/>
</dbReference>
<dbReference type="WBParaSite" id="SMUV_0000540401-mRNA-1">
    <property type="protein sequence ID" value="SMUV_0000540401-mRNA-1"/>
    <property type="gene ID" value="SMUV_0000540401"/>
</dbReference>
<protein>
    <submittedName>
        <fullName evidence="5">UDENN domain-containing protein</fullName>
    </submittedName>
</protein>
<evidence type="ECO:0000313" key="4">
    <source>
        <dbReference type="Proteomes" id="UP000046393"/>
    </source>
</evidence>
<sequence length="376" mass="43091">MSRNRYDVVTLFDVFCVVGQGDGGEKTILKKYPEDFNDSTSLRNVVLFSFPFNSSNEEEAVQLFTFVLTNEKSQYTYGYCRYTPAGVLESLLTHAYHVPIPAPRETLIIESGFGVNLVVPDSNRLPTLRDNKQLLELYSAMNVDQLIALYASLLHERRIIFTGSKLGQLTSCTSAATMLLYPMQWQNCYAPLLPEHMKSYLQAPIPFLFGVPRKIYQVDDNLSKAVVIDLQKHTFVSPYDDVHALPSEVVNGLRHQLLSSADMFLSDRFARSFLRANVYLFGNYRAGLKYSPVCSWDKDQFIQQQRSSLKIFLESLLGKEGAQYLERFLEERVEAINAGEIIHDEFEKEIMLMDKNFFRSSLVIFNFLTLFHLEAL</sequence>
<proteinExistence type="predicted"/>
<dbReference type="STRING" id="451379.A0A0N5ALI3"/>